<accession>A0A814DSY3</accession>
<dbReference type="PANTHER" id="PTHR33939">
    <property type="entry name" value="PROTEIN CBG22215"/>
    <property type="match status" value="1"/>
</dbReference>
<organism evidence="1 2">
    <name type="scientific">Rotaria sordida</name>
    <dbReference type="NCBI Taxonomy" id="392033"/>
    <lineage>
        <taxon>Eukaryota</taxon>
        <taxon>Metazoa</taxon>
        <taxon>Spiralia</taxon>
        <taxon>Gnathifera</taxon>
        <taxon>Rotifera</taxon>
        <taxon>Eurotatoria</taxon>
        <taxon>Bdelloidea</taxon>
        <taxon>Philodinida</taxon>
        <taxon>Philodinidae</taxon>
        <taxon>Rotaria</taxon>
    </lineage>
</organism>
<evidence type="ECO:0000313" key="2">
    <source>
        <dbReference type="Proteomes" id="UP000663882"/>
    </source>
</evidence>
<dbReference type="PANTHER" id="PTHR33939:SF1">
    <property type="entry name" value="DUF4371 DOMAIN-CONTAINING PROTEIN"/>
    <property type="match status" value="1"/>
</dbReference>
<sequence length="192" mass="22230">MDSTTSTLRSEHGKTTKIAIIIDNAKWHNKLTTESKPPKRVWKKQLIADWLTARKIKYEPYMTKVELMQLVFTHLPPKEFIVDKVASKYNTEIVRIPVKHCALNPIKLGGAGLKNYARQQNVRFRLDDIEQLCNEWLAACDPEHASAYFAHIYKQEEIFKTADKNVDEIENDLIDSEDDVDDDILNDDEVDD</sequence>
<dbReference type="AlphaFoldDB" id="A0A814DSY3"/>
<protein>
    <submittedName>
        <fullName evidence="1">Uncharacterized protein</fullName>
    </submittedName>
</protein>
<name>A0A814DSY3_9BILA</name>
<proteinExistence type="predicted"/>
<dbReference type="GO" id="GO:0003676">
    <property type="term" value="F:nucleic acid binding"/>
    <property type="evidence" value="ECO:0007669"/>
    <property type="project" value="InterPro"/>
</dbReference>
<evidence type="ECO:0000313" key="1">
    <source>
        <dbReference type="EMBL" id="CAF0957842.1"/>
    </source>
</evidence>
<dbReference type="EMBL" id="CAJNOO010000488">
    <property type="protein sequence ID" value="CAF0957842.1"/>
    <property type="molecule type" value="Genomic_DNA"/>
</dbReference>
<dbReference type="OrthoDB" id="10048767at2759"/>
<dbReference type="Gene3D" id="3.30.420.10">
    <property type="entry name" value="Ribonuclease H-like superfamily/Ribonuclease H"/>
    <property type="match status" value="1"/>
</dbReference>
<dbReference type="InterPro" id="IPR036397">
    <property type="entry name" value="RNaseH_sf"/>
</dbReference>
<comment type="caution">
    <text evidence="1">The sequence shown here is derived from an EMBL/GenBank/DDBJ whole genome shotgun (WGS) entry which is preliminary data.</text>
</comment>
<dbReference type="Proteomes" id="UP000663882">
    <property type="component" value="Unassembled WGS sequence"/>
</dbReference>
<reference evidence="1" key="1">
    <citation type="submission" date="2021-02" db="EMBL/GenBank/DDBJ databases">
        <authorList>
            <person name="Nowell W R."/>
        </authorList>
    </citation>
    <scope>NUCLEOTIDE SEQUENCE</scope>
</reference>
<gene>
    <name evidence="1" type="ORF">RFH988_LOCUS11983</name>
</gene>